<dbReference type="AlphaFoldDB" id="A0A1A9ZTH0"/>
<organism evidence="1 2">
    <name type="scientific">Glossina pallidipes</name>
    <name type="common">Tsetse fly</name>
    <dbReference type="NCBI Taxonomy" id="7398"/>
    <lineage>
        <taxon>Eukaryota</taxon>
        <taxon>Metazoa</taxon>
        <taxon>Ecdysozoa</taxon>
        <taxon>Arthropoda</taxon>
        <taxon>Hexapoda</taxon>
        <taxon>Insecta</taxon>
        <taxon>Pterygota</taxon>
        <taxon>Neoptera</taxon>
        <taxon>Endopterygota</taxon>
        <taxon>Diptera</taxon>
        <taxon>Brachycera</taxon>
        <taxon>Muscomorpha</taxon>
        <taxon>Hippoboscoidea</taxon>
        <taxon>Glossinidae</taxon>
        <taxon>Glossina</taxon>
    </lineage>
</organism>
<dbReference type="EnsemblMetazoa" id="GPAI024397-RA">
    <property type="protein sequence ID" value="GPAI024397-PA"/>
    <property type="gene ID" value="GPAI024397"/>
</dbReference>
<accession>A0A1A9ZTH0</accession>
<keyword evidence="2" id="KW-1185">Reference proteome</keyword>
<evidence type="ECO:0000313" key="1">
    <source>
        <dbReference type="EnsemblMetazoa" id="GPAI024397-PA"/>
    </source>
</evidence>
<protein>
    <submittedName>
        <fullName evidence="1">Uncharacterized protein</fullName>
    </submittedName>
</protein>
<sequence>MQSTNNRTPGLIFQLDLDILVKITSKVKKASGQALTNQITAKTRVVAMKQITLLRLELCVVLLVVKNINKSAISEHEMLNRISPNPSPSQRSPQRFLALIEASCRPSAAVPSPLNHTPIDVVLVEVLPTVRCSASEVILGEGTATLVELFISLMLEWQTPPLFSCGAIEITGILKCPELCAYTIFFAGRLSVRVLLPEKVFVQAYFGESHAHCDT</sequence>
<reference evidence="2" key="1">
    <citation type="submission" date="2014-03" db="EMBL/GenBank/DDBJ databases">
        <authorList>
            <person name="Aksoy S."/>
            <person name="Warren W."/>
            <person name="Wilson R.K."/>
        </authorList>
    </citation>
    <scope>NUCLEOTIDE SEQUENCE [LARGE SCALE GENOMIC DNA]</scope>
    <source>
        <strain evidence="2">IAEA</strain>
    </source>
</reference>
<name>A0A1A9ZTH0_GLOPL</name>
<dbReference type="Proteomes" id="UP000092445">
    <property type="component" value="Unassembled WGS sequence"/>
</dbReference>
<evidence type="ECO:0000313" key="2">
    <source>
        <dbReference type="Proteomes" id="UP000092445"/>
    </source>
</evidence>
<proteinExistence type="predicted"/>
<dbReference type="VEuPathDB" id="VectorBase:GPAI024397"/>
<reference evidence="1" key="2">
    <citation type="submission" date="2020-05" db="UniProtKB">
        <authorList>
            <consortium name="EnsemblMetazoa"/>
        </authorList>
    </citation>
    <scope>IDENTIFICATION</scope>
    <source>
        <strain evidence="1">IAEA</strain>
    </source>
</reference>